<accession>A0A7Y4GXI0</accession>
<gene>
    <name evidence="1" type="ORF">HCN58_30085</name>
</gene>
<dbReference type="RefSeq" id="WP_171582953.1">
    <property type="nucleotide sequence ID" value="NZ_JAAVLX010000011.1"/>
</dbReference>
<comment type="caution">
    <text evidence="1">The sequence shown here is derived from an EMBL/GenBank/DDBJ whole genome shotgun (WGS) entry which is preliminary data.</text>
</comment>
<name>A0A7Y4GXI0_9BRAD</name>
<dbReference type="AlphaFoldDB" id="A0A7Y4GXI0"/>
<dbReference type="EMBL" id="JAAVLX010000011">
    <property type="protein sequence ID" value="NOJ43758.1"/>
    <property type="molecule type" value="Genomic_DNA"/>
</dbReference>
<sequence>MNKFFLASSFQLRVREGVVDSPAIWARFIEPALSAIGTKDFLYVGPLSYEAAAVAGIIREQSLEFARIISGFLCRSLAVPVCVTSQRLPDFRA</sequence>
<keyword evidence="2" id="KW-1185">Reference proteome</keyword>
<dbReference type="Proteomes" id="UP000544122">
    <property type="component" value="Unassembled WGS sequence"/>
</dbReference>
<evidence type="ECO:0000313" key="2">
    <source>
        <dbReference type="Proteomes" id="UP000544122"/>
    </source>
</evidence>
<organism evidence="1 2">
    <name type="scientific">Bradyrhizobium australiense</name>
    <dbReference type="NCBI Taxonomy" id="2721161"/>
    <lineage>
        <taxon>Bacteria</taxon>
        <taxon>Pseudomonadati</taxon>
        <taxon>Pseudomonadota</taxon>
        <taxon>Alphaproteobacteria</taxon>
        <taxon>Hyphomicrobiales</taxon>
        <taxon>Nitrobacteraceae</taxon>
        <taxon>Bradyrhizobium</taxon>
    </lineage>
</organism>
<protein>
    <submittedName>
        <fullName evidence="1">Uncharacterized protein</fullName>
    </submittedName>
</protein>
<reference evidence="1 2" key="1">
    <citation type="submission" date="2020-03" db="EMBL/GenBank/DDBJ databases">
        <title>Bradyrhizobium diversity isolated from nodules of Indigofera sp.</title>
        <authorList>
            <person name="Klepa M."/>
            <person name="Helene L."/>
            <person name="Hungria M."/>
        </authorList>
    </citation>
    <scope>NUCLEOTIDE SEQUENCE [LARGE SCALE GENOMIC DNA]</scope>
    <source>
        <strain evidence="1 2">WSM 1791</strain>
    </source>
</reference>
<proteinExistence type="predicted"/>
<evidence type="ECO:0000313" key="1">
    <source>
        <dbReference type="EMBL" id="NOJ43758.1"/>
    </source>
</evidence>